<dbReference type="EMBL" id="CAJNOQ010002531">
    <property type="protein sequence ID" value="CAF0963360.1"/>
    <property type="molecule type" value="Genomic_DNA"/>
</dbReference>
<evidence type="ECO:0000313" key="5">
    <source>
        <dbReference type="EMBL" id="CAF4088312.1"/>
    </source>
</evidence>
<dbReference type="Proteomes" id="UP000663829">
    <property type="component" value="Unassembled WGS sequence"/>
</dbReference>
<sequence>MGLISAIVWLFNEIQTIYHIVLSPIYGNTHRERLESFYVSQAKNYDSYRKKLLCCRETLLNKIPVGGIWIDMGGGTGFNIEYMSKLDRLKYYTKVYLVDLSPSLLQVAIKRVEKNGWTNVEIIEADATIWQPKEQKIDLVTFSYSLTMIPDWFLAIENAKNILKFDGHIGVADFYVSRKYPEHGFKSHSWFQRVFWMVFFGFDNVNLSSDHLCYLNSHFETNEIIETLSSVPYIPFLKLPQYVYIGQNNSNL</sequence>
<dbReference type="PANTHER" id="PTHR47473:SF1">
    <property type="entry name" value="METHYLTRANSFERASE DOMAIN-CONTAINING PROTEIN"/>
    <property type="match status" value="1"/>
</dbReference>
<gene>
    <name evidence="2" type="ORF">GPM918_LOCUS11873</name>
    <name evidence="3" type="ORF">OVA965_LOCUS27750</name>
    <name evidence="4" type="ORF">SRO942_LOCUS11871</name>
    <name evidence="5" type="ORF">TMI583_LOCUS28498</name>
</gene>
<evidence type="ECO:0000313" key="2">
    <source>
        <dbReference type="EMBL" id="CAF0963360.1"/>
    </source>
</evidence>
<dbReference type="InterPro" id="IPR025714">
    <property type="entry name" value="Methyltranfer_dom"/>
</dbReference>
<evidence type="ECO:0000313" key="4">
    <source>
        <dbReference type="EMBL" id="CAF3737645.1"/>
    </source>
</evidence>
<evidence type="ECO:0000313" key="3">
    <source>
        <dbReference type="EMBL" id="CAF1283443.1"/>
    </source>
</evidence>
<dbReference type="InterPro" id="IPR029063">
    <property type="entry name" value="SAM-dependent_MTases_sf"/>
</dbReference>
<evidence type="ECO:0000313" key="6">
    <source>
        <dbReference type="Proteomes" id="UP000663829"/>
    </source>
</evidence>
<name>A0A814E1J7_9BILA</name>
<dbReference type="CDD" id="cd02440">
    <property type="entry name" value="AdoMet_MTases"/>
    <property type="match status" value="1"/>
</dbReference>
<dbReference type="Proteomes" id="UP000682733">
    <property type="component" value="Unassembled WGS sequence"/>
</dbReference>
<dbReference type="AlphaFoldDB" id="A0A814E1J7"/>
<dbReference type="PANTHER" id="PTHR47473">
    <property type="entry name" value="BTA1P"/>
    <property type="match status" value="1"/>
</dbReference>
<dbReference type="Pfam" id="PF13847">
    <property type="entry name" value="Methyltransf_31"/>
    <property type="match status" value="1"/>
</dbReference>
<reference evidence="2" key="1">
    <citation type="submission" date="2021-02" db="EMBL/GenBank/DDBJ databases">
        <authorList>
            <person name="Nowell W R."/>
        </authorList>
    </citation>
    <scope>NUCLEOTIDE SEQUENCE</scope>
</reference>
<keyword evidence="6" id="KW-1185">Reference proteome</keyword>
<comment type="caution">
    <text evidence="2">The sequence shown here is derived from an EMBL/GenBank/DDBJ whole genome shotgun (WGS) entry which is preliminary data.</text>
</comment>
<dbReference type="EMBL" id="CAJNOK010018502">
    <property type="protein sequence ID" value="CAF1283443.1"/>
    <property type="molecule type" value="Genomic_DNA"/>
</dbReference>
<dbReference type="EMBL" id="CAJOBC010002530">
    <property type="protein sequence ID" value="CAF3737645.1"/>
    <property type="molecule type" value="Genomic_DNA"/>
</dbReference>
<dbReference type="SUPFAM" id="SSF53335">
    <property type="entry name" value="S-adenosyl-L-methionine-dependent methyltransferases"/>
    <property type="match status" value="1"/>
</dbReference>
<dbReference type="OrthoDB" id="10253390at2759"/>
<accession>A0A814E1J7</accession>
<dbReference type="EMBL" id="CAJOBA010040068">
    <property type="protein sequence ID" value="CAF4088312.1"/>
    <property type="molecule type" value="Genomic_DNA"/>
</dbReference>
<feature type="domain" description="Methyltransferase" evidence="1">
    <location>
        <begin position="69"/>
        <end position="183"/>
    </location>
</feature>
<dbReference type="Proteomes" id="UP000681722">
    <property type="component" value="Unassembled WGS sequence"/>
</dbReference>
<dbReference type="Gene3D" id="3.40.50.150">
    <property type="entry name" value="Vaccinia Virus protein VP39"/>
    <property type="match status" value="1"/>
</dbReference>
<dbReference type="Proteomes" id="UP000677228">
    <property type="component" value="Unassembled WGS sequence"/>
</dbReference>
<proteinExistence type="predicted"/>
<evidence type="ECO:0000259" key="1">
    <source>
        <dbReference type="Pfam" id="PF13847"/>
    </source>
</evidence>
<protein>
    <recommendedName>
        <fullName evidence="1">Methyltransferase domain-containing protein</fullName>
    </recommendedName>
</protein>
<organism evidence="2 6">
    <name type="scientific">Didymodactylos carnosus</name>
    <dbReference type="NCBI Taxonomy" id="1234261"/>
    <lineage>
        <taxon>Eukaryota</taxon>
        <taxon>Metazoa</taxon>
        <taxon>Spiralia</taxon>
        <taxon>Gnathifera</taxon>
        <taxon>Rotifera</taxon>
        <taxon>Eurotatoria</taxon>
        <taxon>Bdelloidea</taxon>
        <taxon>Philodinida</taxon>
        <taxon>Philodinidae</taxon>
        <taxon>Didymodactylos</taxon>
    </lineage>
</organism>